<evidence type="ECO:0000313" key="1">
    <source>
        <dbReference type="EMBL" id="SUH36175.1"/>
    </source>
</evidence>
<evidence type="ECO:0000313" key="2">
    <source>
        <dbReference type="Proteomes" id="UP000254712"/>
    </source>
</evidence>
<dbReference type="AlphaFoldDB" id="A0A379WPV7"/>
<organism evidence="1 2">
    <name type="scientific">Salmonella enterica I</name>
    <dbReference type="NCBI Taxonomy" id="59201"/>
    <lineage>
        <taxon>Bacteria</taxon>
        <taxon>Pseudomonadati</taxon>
        <taxon>Pseudomonadota</taxon>
        <taxon>Gammaproteobacteria</taxon>
        <taxon>Enterobacterales</taxon>
        <taxon>Enterobacteriaceae</taxon>
        <taxon>Salmonella</taxon>
    </lineage>
</organism>
<reference evidence="1 2" key="1">
    <citation type="submission" date="2018-06" db="EMBL/GenBank/DDBJ databases">
        <authorList>
            <consortium name="Pathogen Informatics"/>
            <person name="Doyle S."/>
        </authorList>
    </citation>
    <scope>NUCLEOTIDE SEQUENCE [LARGE SCALE GENOMIC DNA]</scope>
    <source>
        <strain evidence="1 2">NCTC8261</strain>
    </source>
</reference>
<accession>A0A379WPV7</accession>
<gene>
    <name evidence="1" type="ORF">NCTC8261_02424</name>
</gene>
<dbReference type="Proteomes" id="UP000254712">
    <property type="component" value="Unassembled WGS sequence"/>
</dbReference>
<name>A0A379WPV7_SALET</name>
<protein>
    <submittedName>
        <fullName evidence="1">Uncharacterized protein</fullName>
    </submittedName>
</protein>
<proteinExistence type="predicted"/>
<sequence>MMQGKRNIVLRNSDALTGDNLSGVGTFDHTMQRYARFAFAVNQNPVLAAHGHDRQAIENRAD</sequence>
<dbReference type="EMBL" id="UGXT01000002">
    <property type="protein sequence ID" value="SUH36175.1"/>
    <property type="molecule type" value="Genomic_DNA"/>
</dbReference>